<evidence type="ECO:0000256" key="1">
    <source>
        <dbReference type="SAM" id="Phobius"/>
    </source>
</evidence>
<evidence type="ECO:0000313" key="2">
    <source>
        <dbReference type="EMBL" id="PZR80189.1"/>
    </source>
</evidence>
<proteinExistence type="predicted"/>
<dbReference type="PANTHER" id="PTHR35007:SF3">
    <property type="entry name" value="POSSIBLE CONSERVED ALANINE RICH MEMBRANE PROTEIN"/>
    <property type="match status" value="1"/>
</dbReference>
<name>A0A2W5Z4E2_9BACT</name>
<dbReference type="Proteomes" id="UP000248724">
    <property type="component" value="Unassembled WGS sequence"/>
</dbReference>
<organism evidence="2 3">
    <name type="scientific">Candidatus Aeolococcus gillhamiae</name>
    <dbReference type="NCBI Taxonomy" id="3127015"/>
    <lineage>
        <taxon>Bacteria</taxon>
        <taxon>Bacillati</taxon>
        <taxon>Candidatus Dormiibacterota</taxon>
        <taxon>Candidatus Dormibacteria</taxon>
        <taxon>Candidatus Aeolococcales</taxon>
        <taxon>Candidatus Aeolococcaceae</taxon>
        <taxon>Candidatus Aeolococcus</taxon>
    </lineage>
</organism>
<reference evidence="2 3" key="1">
    <citation type="journal article" date="2017" name="Nature">
        <title>Atmospheric trace gases support primary production in Antarctic desert surface soil.</title>
        <authorList>
            <person name="Ji M."/>
            <person name="Greening C."/>
            <person name="Vanwonterghem I."/>
            <person name="Carere C.R."/>
            <person name="Bay S.K."/>
            <person name="Steen J.A."/>
            <person name="Montgomery K."/>
            <person name="Lines T."/>
            <person name="Beardall J."/>
            <person name="van Dorst J."/>
            <person name="Snape I."/>
            <person name="Stott M.B."/>
            <person name="Hugenholtz P."/>
            <person name="Ferrari B.C."/>
        </authorList>
    </citation>
    <scope>NUCLEOTIDE SEQUENCE [LARGE SCALE GENOMIC DNA]</scope>
    <source>
        <strain evidence="2">RRmetagenome_bin12</strain>
    </source>
</reference>
<gene>
    <name evidence="2" type="ORF">DLM65_08850</name>
</gene>
<feature type="transmembrane region" description="Helical" evidence="1">
    <location>
        <begin position="79"/>
        <end position="96"/>
    </location>
</feature>
<keyword evidence="1" id="KW-0812">Transmembrane</keyword>
<dbReference type="EMBL" id="QHBU01000166">
    <property type="protein sequence ID" value="PZR80189.1"/>
    <property type="molecule type" value="Genomic_DNA"/>
</dbReference>
<keyword evidence="1" id="KW-1133">Transmembrane helix</keyword>
<evidence type="ECO:0008006" key="4">
    <source>
        <dbReference type="Google" id="ProtNLM"/>
    </source>
</evidence>
<feature type="transmembrane region" description="Helical" evidence="1">
    <location>
        <begin position="12"/>
        <end position="35"/>
    </location>
</feature>
<comment type="caution">
    <text evidence="2">The sequence shown here is derived from an EMBL/GenBank/DDBJ whole genome shotgun (WGS) entry which is preliminary data.</text>
</comment>
<accession>A0A2W5Z4E2</accession>
<feature type="transmembrane region" description="Helical" evidence="1">
    <location>
        <begin position="218"/>
        <end position="237"/>
    </location>
</feature>
<feature type="transmembrane region" description="Helical" evidence="1">
    <location>
        <begin position="249"/>
        <end position="270"/>
    </location>
</feature>
<evidence type="ECO:0000313" key="3">
    <source>
        <dbReference type="Proteomes" id="UP000248724"/>
    </source>
</evidence>
<dbReference type="AlphaFoldDB" id="A0A2W5Z4E2"/>
<keyword evidence="1" id="KW-0472">Membrane</keyword>
<protein>
    <recommendedName>
        <fullName evidence="4">Type II secretion system protein GspF domain-containing protein</fullName>
    </recommendedName>
</protein>
<sequence length="289" mass="30601">MGDRHGRGVLVSALAVVLGAVCAVGIVLIVAGLLSGGSGISRKRSRRTNSRSLEQGAVRVAAALVAATAVFLLTQWVTAALATAAGVLVAPSVRARQQDQQARLAKAEALPVWCEMLRDMLQGAHGLETVIKATAHIAPMAIRADTALLAADLNRMSLRDALLAFADRVADPICDQVVMGLRIEGGELSSVLGSIVQSARDGLEVRRRVDAGRASYRWTARFTIAVTLVFALGLSIFDRKYLSAYDGYGQFLLLIVLACFGLGLWMMALVTRGETPKRLLVADGAEAPP</sequence>
<dbReference type="PANTHER" id="PTHR35007">
    <property type="entry name" value="INTEGRAL MEMBRANE PROTEIN-RELATED"/>
    <property type="match status" value="1"/>
</dbReference>